<dbReference type="GO" id="GO:0003676">
    <property type="term" value="F:nucleic acid binding"/>
    <property type="evidence" value="ECO:0007669"/>
    <property type="project" value="InterPro"/>
</dbReference>
<comment type="caution">
    <text evidence="3">The sequence shown here is derived from an EMBL/GenBank/DDBJ whole genome shotgun (WGS) entry which is preliminary data.</text>
</comment>
<evidence type="ECO:0000259" key="2">
    <source>
        <dbReference type="Pfam" id="PF13966"/>
    </source>
</evidence>
<reference evidence="3" key="1">
    <citation type="journal article" date="2023" name="Plant J.">
        <title>Genome sequences and population genomics provide insights into the demographic history, inbreeding, and mutation load of two 'living fossil' tree species of Dipteronia.</title>
        <authorList>
            <person name="Feng Y."/>
            <person name="Comes H.P."/>
            <person name="Chen J."/>
            <person name="Zhu S."/>
            <person name="Lu R."/>
            <person name="Zhang X."/>
            <person name="Li P."/>
            <person name="Qiu J."/>
            <person name="Olsen K.M."/>
            <person name="Qiu Y."/>
        </authorList>
    </citation>
    <scope>NUCLEOTIDE SEQUENCE</scope>
    <source>
        <strain evidence="3">NBL</strain>
    </source>
</reference>
<gene>
    <name evidence="3" type="ORF">Dsin_001177</name>
</gene>
<protein>
    <recommendedName>
        <fullName evidence="5">Reverse transcriptase zinc-binding domain-containing protein</fullName>
    </recommendedName>
</protein>
<evidence type="ECO:0000313" key="3">
    <source>
        <dbReference type="EMBL" id="KAK3229296.1"/>
    </source>
</evidence>
<evidence type="ECO:0000259" key="1">
    <source>
        <dbReference type="Pfam" id="PF13456"/>
    </source>
</evidence>
<dbReference type="Pfam" id="PF13966">
    <property type="entry name" value="zf-RVT"/>
    <property type="match status" value="1"/>
</dbReference>
<evidence type="ECO:0000313" key="4">
    <source>
        <dbReference type="Proteomes" id="UP001281410"/>
    </source>
</evidence>
<dbReference type="Proteomes" id="UP001281410">
    <property type="component" value="Unassembled WGS sequence"/>
</dbReference>
<dbReference type="InterPro" id="IPR026960">
    <property type="entry name" value="RVT-Znf"/>
</dbReference>
<dbReference type="InterPro" id="IPR002156">
    <property type="entry name" value="RNaseH_domain"/>
</dbReference>
<proteinExistence type="predicted"/>
<dbReference type="PANTHER" id="PTHR47074">
    <property type="entry name" value="BNAC02G40300D PROTEIN"/>
    <property type="match status" value="1"/>
</dbReference>
<evidence type="ECO:0008006" key="5">
    <source>
        <dbReference type="Google" id="ProtNLM"/>
    </source>
</evidence>
<feature type="domain" description="Reverse transcriptase zinc-binding" evidence="2">
    <location>
        <begin position="70"/>
        <end position="158"/>
    </location>
</feature>
<dbReference type="Pfam" id="PF13456">
    <property type="entry name" value="RVT_3"/>
    <property type="match status" value="1"/>
</dbReference>
<dbReference type="AlphaFoldDB" id="A0AAE0EI74"/>
<dbReference type="PANTHER" id="PTHR47074:SF48">
    <property type="entry name" value="POLYNUCLEOTIDYL TRANSFERASE, RIBONUCLEASE H-LIKE SUPERFAMILY PROTEIN"/>
    <property type="match status" value="1"/>
</dbReference>
<dbReference type="GO" id="GO:0004523">
    <property type="term" value="F:RNA-DNA hybrid ribonuclease activity"/>
    <property type="evidence" value="ECO:0007669"/>
    <property type="project" value="InterPro"/>
</dbReference>
<organism evidence="3 4">
    <name type="scientific">Dipteronia sinensis</name>
    <dbReference type="NCBI Taxonomy" id="43782"/>
    <lineage>
        <taxon>Eukaryota</taxon>
        <taxon>Viridiplantae</taxon>
        <taxon>Streptophyta</taxon>
        <taxon>Embryophyta</taxon>
        <taxon>Tracheophyta</taxon>
        <taxon>Spermatophyta</taxon>
        <taxon>Magnoliopsida</taxon>
        <taxon>eudicotyledons</taxon>
        <taxon>Gunneridae</taxon>
        <taxon>Pentapetalae</taxon>
        <taxon>rosids</taxon>
        <taxon>malvids</taxon>
        <taxon>Sapindales</taxon>
        <taxon>Sapindaceae</taxon>
        <taxon>Hippocastanoideae</taxon>
        <taxon>Acereae</taxon>
        <taxon>Dipteronia</taxon>
    </lineage>
</organism>
<keyword evidence="4" id="KW-1185">Reference proteome</keyword>
<accession>A0AAE0EI74</accession>
<dbReference type="InterPro" id="IPR052929">
    <property type="entry name" value="RNase_H-like_EbsB-rel"/>
</dbReference>
<name>A0AAE0EI74_9ROSI</name>
<sequence>MPTSFRVMSRPKLGAHATVKRLVSDTGGWNVELVKENFLDADADNILSLPVGSTRVADSLMWHYEQSGIFTVKSAYWLGCGLSNPSSSSGLNGDESWWKFLWKAEMPAKVRVFIWRACKNWIATTENLKWKSINVSARCPICSKGCETTLHAVWGCCYLEDFRNSWHVCRFVRRGNKVQLLDFLQDYYEIWDKENMALFCVILWRIWFHRNQVVHGLKGVNLEEVVNWAALYLSDFREANKRSLLPVARHQSRVGNWQPPCLGRFKLNCDATINKLGRSVRVGIVVHDCYGYVVASNTQRIQATYNPQVAEAVAIYRGIMLAQEAGFWQVEIEI</sequence>
<feature type="domain" description="RNase H type-1" evidence="1">
    <location>
        <begin position="268"/>
        <end position="333"/>
    </location>
</feature>
<dbReference type="EMBL" id="JANJYJ010000001">
    <property type="protein sequence ID" value="KAK3229296.1"/>
    <property type="molecule type" value="Genomic_DNA"/>
</dbReference>